<evidence type="ECO:0000256" key="2">
    <source>
        <dbReference type="ARBA" id="ARBA00022737"/>
    </source>
</evidence>
<feature type="chain" id="PRO_5046495112" evidence="4">
    <location>
        <begin position="27"/>
        <end position="433"/>
    </location>
</feature>
<dbReference type="EMBL" id="BAAATZ010000024">
    <property type="protein sequence ID" value="GAA2732907.1"/>
    <property type="molecule type" value="Genomic_DNA"/>
</dbReference>
<dbReference type="InterPro" id="IPR028994">
    <property type="entry name" value="Integrin_alpha_N"/>
</dbReference>
<evidence type="ECO:0000256" key="3">
    <source>
        <dbReference type="ARBA" id="ARBA00023180"/>
    </source>
</evidence>
<dbReference type="InterPro" id="IPR013519">
    <property type="entry name" value="Int_alpha_beta-p"/>
</dbReference>
<dbReference type="InterPro" id="IPR013517">
    <property type="entry name" value="FG-GAP"/>
</dbReference>
<keyword evidence="2" id="KW-0677">Repeat</keyword>
<dbReference type="Pfam" id="PF13517">
    <property type="entry name" value="FG-GAP_3"/>
    <property type="match status" value="1"/>
</dbReference>
<reference evidence="6" key="1">
    <citation type="journal article" date="2019" name="Int. J. Syst. Evol. Microbiol.">
        <title>The Global Catalogue of Microorganisms (GCM) 10K type strain sequencing project: providing services to taxonomists for standard genome sequencing and annotation.</title>
        <authorList>
            <consortium name="The Broad Institute Genomics Platform"/>
            <consortium name="The Broad Institute Genome Sequencing Center for Infectious Disease"/>
            <person name="Wu L."/>
            <person name="Ma J."/>
        </authorList>
    </citation>
    <scope>NUCLEOTIDE SEQUENCE [LARGE SCALE GENOMIC DNA]</scope>
    <source>
        <strain evidence="6">JCM 8201</strain>
    </source>
</reference>
<comment type="caution">
    <text evidence="5">The sequence shown here is derived from an EMBL/GenBank/DDBJ whole genome shotgun (WGS) entry which is preliminary data.</text>
</comment>
<protein>
    <submittedName>
        <fullName evidence="5">FG-GAP repeat protein</fullName>
    </submittedName>
</protein>
<organism evidence="5 6">
    <name type="scientific">Actinocorallia aurantiaca</name>
    <dbReference type="NCBI Taxonomy" id="46204"/>
    <lineage>
        <taxon>Bacteria</taxon>
        <taxon>Bacillati</taxon>
        <taxon>Actinomycetota</taxon>
        <taxon>Actinomycetes</taxon>
        <taxon>Streptosporangiales</taxon>
        <taxon>Thermomonosporaceae</taxon>
        <taxon>Actinocorallia</taxon>
    </lineage>
</organism>
<keyword evidence="3" id="KW-0325">Glycoprotein</keyword>
<feature type="signal peptide" evidence="4">
    <location>
        <begin position="1"/>
        <end position="26"/>
    </location>
</feature>
<dbReference type="Pfam" id="PF01839">
    <property type="entry name" value="FG-GAP"/>
    <property type="match status" value="4"/>
</dbReference>
<evidence type="ECO:0000313" key="5">
    <source>
        <dbReference type="EMBL" id="GAA2732907.1"/>
    </source>
</evidence>
<dbReference type="Gene3D" id="2.130.10.130">
    <property type="entry name" value="Integrin alpha, N-terminal"/>
    <property type="match status" value="2"/>
</dbReference>
<evidence type="ECO:0000313" key="6">
    <source>
        <dbReference type="Proteomes" id="UP001501842"/>
    </source>
</evidence>
<dbReference type="SMART" id="SM00191">
    <property type="entry name" value="Int_alpha"/>
    <property type="match status" value="5"/>
</dbReference>
<keyword evidence="1 4" id="KW-0732">Signal</keyword>
<dbReference type="SUPFAM" id="SSF69318">
    <property type="entry name" value="Integrin alpha N-terminal domain"/>
    <property type="match status" value="1"/>
</dbReference>
<proteinExistence type="predicted"/>
<sequence length="433" mass="45741">MRLPALLVAGLTVAPLVIAVPAPAVTAPGPAKANDFNGDGEHDFAVASRFSPRNSDDKARGRVSVIYGGRHRVQTLTPQSLRLPGFTVDMSLGEALTSADFDRDGFADLAITAFGYRKVIIVYGSRKGLSSRRALLPVDSRGGNTTLVTGDFDGDRRPDLSVTLSSRHWLFTEIGRGSNVRSTPPSLLGYHPRPVAADFTGDGITDLVHAFAWHEKGTTAKLILFKGSKNGLGRPVETDLVKVRSVAAGDVNGDGRTDLVAGTALSSEKKDGRVRVAYGTEEGLSKPVLLSGLPKQGRDFGASVSVRDVNGDRYADVAVGDPREETSKNRGGAVVVLRGSRKGITAKGAQIFTQETKGVPGGGEPHDAFGQIVRLTDLTGDGRADLVIASSGEAPDGRLLLLKNHKGKITTKGLKIFSGKRLGFVDSSWEALP</sequence>
<dbReference type="PROSITE" id="PS51470">
    <property type="entry name" value="FG_GAP"/>
    <property type="match status" value="1"/>
</dbReference>
<dbReference type="Proteomes" id="UP001501842">
    <property type="component" value="Unassembled WGS sequence"/>
</dbReference>
<evidence type="ECO:0000256" key="4">
    <source>
        <dbReference type="SAM" id="SignalP"/>
    </source>
</evidence>
<evidence type="ECO:0000256" key="1">
    <source>
        <dbReference type="ARBA" id="ARBA00022729"/>
    </source>
</evidence>
<dbReference type="RefSeq" id="WP_344453626.1">
    <property type="nucleotide sequence ID" value="NZ_BAAATZ010000024.1"/>
</dbReference>
<gene>
    <name evidence="5" type="ORF">GCM10010439_51640</name>
</gene>
<keyword evidence="6" id="KW-1185">Reference proteome</keyword>
<name>A0ABP6GZA9_9ACTN</name>
<dbReference type="PANTHER" id="PTHR23220:SF122">
    <property type="entry name" value="INTEGRIN ALPHA-PS1"/>
    <property type="match status" value="1"/>
</dbReference>
<accession>A0ABP6GZA9</accession>
<dbReference type="PANTHER" id="PTHR23220">
    <property type="entry name" value="INTEGRIN ALPHA"/>
    <property type="match status" value="1"/>
</dbReference>